<dbReference type="EMBL" id="JANFXK010000014">
    <property type="protein sequence ID" value="MCQ4637550.1"/>
    <property type="molecule type" value="Genomic_DNA"/>
</dbReference>
<name>A0ABT1RQT3_9FIRM</name>
<protein>
    <recommendedName>
        <fullName evidence="3">Transposase</fullName>
    </recommendedName>
</protein>
<evidence type="ECO:0000313" key="1">
    <source>
        <dbReference type="EMBL" id="MCQ4637550.1"/>
    </source>
</evidence>
<organism evidence="1 2">
    <name type="scientific">Anaerovorax odorimutans</name>
    <dbReference type="NCBI Taxonomy" id="109327"/>
    <lineage>
        <taxon>Bacteria</taxon>
        <taxon>Bacillati</taxon>
        <taxon>Bacillota</taxon>
        <taxon>Clostridia</taxon>
        <taxon>Peptostreptococcales</taxon>
        <taxon>Anaerovoracaceae</taxon>
        <taxon>Anaerovorax</taxon>
    </lineage>
</organism>
<gene>
    <name evidence="1" type="ORF">NE619_12505</name>
</gene>
<keyword evidence="2" id="KW-1185">Reference proteome</keyword>
<evidence type="ECO:0000313" key="2">
    <source>
        <dbReference type="Proteomes" id="UP001524502"/>
    </source>
</evidence>
<reference evidence="1 2" key="1">
    <citation type="submission" date="2022-06" db="EMBL/GenBank/DDBJ databases">
        <title>Isolation of gut microbiota from human fecal samples.</title>
        <authorList>
            <person name="Pamer E.G."/>
            <person name="Barat B."/>
            <person name="Waligurski E."/>
            <person name="Medina S."/>
            <person name="Paddock L."/>
            <person name="Mostad J."/>
        </authorList>
    </citation>
    <scope>NUCLEOTIDE SEQUENCE [LARGE SCALE GENOMIC DNA]</scope>
    <source>
        <strain evidence="1 2">SL.3.17</strain>
    </source>
</reference>
<accession>A0ABT1RQT3</accession>
<dbReference type="RefSeq" id="WP_256132737.1">
    <property type="nucleotide sequence ID" value="NZ_JANFXK010000014.1"/>
</dbReference>
<evidence type="ECO:0008006" key="3">
    <source>
        <dbReference type="Google" id="ProtNLM"/>
    </source>
</evidence>
<sequence>MKKDPLLPHFLNKRSENNLARYNAKLNRSFFLAELEQNAGKTQPCYSREQRMVLGLRPNPNFAGKSRDHCPQKLTLVAGQNENFCFDNSASMFRFPF</sequence>
<dbReference type="Proteomes" id="UP001524502">
    <property type="component" value="Unassembled WGS sequence"/>
</dbReference>
<proteinExistence type="predicted"/>
<comment type="caution">
    <text evidence="1">The sequence shown here is derived from an EMBL/GenBank/DDBJ whole genome shotgun (WGS) entry which is preliminary data.</text>
</comment>